<keyword evidence="2" id="KW-1185">Reference proteome</keyword>
<name>A0A420B7M6_SPHD1</name>
<comment type="caution">
    <text evidence="1">The sequence shown here is derived from an EMBL/GenBank/DDBJ whole genome shotgun (WGS) entry which is preliminary data.</text>
</comment>
<protein>
    <submittedName>
        <fullName evidence="1">Uncharacterized protein</fullName>
    </submittedName>
</protein>
<reference evidence="1 2" key="1">
    <citation type="submission" date="2018-09" db="EMBL/GenBank/DDBJ databases">
        <title>Genomic Encyclopedia of Type Strains, Phase III (KMG-III): the genomes of soil and plant-associated and newly described type strains.</title>
        <authorList>
            <person name="Whitman W."/>
        </authorList>
    </citation>
    <scope>NUCLEOTIDE SEQUENCE [LARGE SCALE GENOMIC DNA]</scope>
    <source>
        <strain evidence="1 2">CECT 7938</strain>
    </source>
</reference>
<organism evidence="1 2">
    <name type="scientific">Sphingobacterium detergens</name>
    <dbReference type="NCBI Taxonomy" id="1145106"/>
    <lineage>
        <taxon>Bacteria</taxon>
        <taxon>Pseudomonadati</taxon>
        <taxon>Bacteroidota</taxon>
        <taxon>Sphingobacteriia</taxon>
        <taxon>Sphingobacteriales</taxon>
        <taxon>Sphingobacteriaceae</taxon>
        <taxon>Sphingobacterium</taxon>
    </lineage>
</organism>
<dbReference type="Proteomes" id="UP000286246">
    <property type="component" value="Unassembled WGS sequence"/>
</dbReference>
<accession>A0A420B7M6</accession>
<proteinExistence type="predicted"/>
<dbReference type="RefSeq" id="WP_120259802.1">
    <property type="nucleotide sequence ID" value="NZ_CP182813.1"/>
</dbReference>
<gene>
    <name evidence="1" type="ORF">DFQ12_3042</name>
</gene>
<evidence type="ECO:0000313" key="1">
    <source>
        <dbReference type="EMBL" id="RKE52796.1"/>
    </source>
</evidence>
<evidence type="ECO:0000313" key="2">
    <source>
        <dbReference type="Proteomes" id="UP000286246"/>
    </source>
</evidence>
<dbReference type="OrthoDB" id="710439at2"/>
<sequence length="97" mass="11620">MENLKSNTWKCRATGKVAFPSLIEAKWRMINFKFMTRIRNKDGKRVKHRMGKPACKRAYYCKFCKGYHITKWDKGHFKNYKNVVMTWDIASYPSISF</sequence>
<dbReference type="AlphaFoldDB" id="A0A420B7M6"/>
<dbReference type="EMBL" id="RAPY01000002">
    <property type="protein sequence ID" value="RKE52796.1"/>
    <property type="molecule type" value="Genomic_DNA"/>
</dbReference>